<proteinExistence type="predicted"/>
<dbReference type="Proteomes" id="UP000499080">
    <property type="component" value="Unassembled WGS sequence"/>
</dbReference>
<keyword evidence="2" id="KW-1185">Reference proteome</keyword>
<gene>
    <name evidence="1" type="ORF">AVEN_47963_1</name>
</gene>
<reference evidence="1 2" key="1">
    <citation type="journal article" date="2019" name="Sci. Rep.">
        <title>Orb-weaving spider Araneus ventricosus genome elucidates the spidroin gene catalogue.</title>
        <authorList>
            <person name="Kono N."/>
            <person name="Nakamura H."/>
            <person name="Ohtoshi R."/>
            <person name="Moran D.A.P."/>
            <person name="Shinohara A."/>
            <person name="Yoshida Y."/>
            <person name="Fujiwara M."/>
            <person name="Mori M."/>
            <person name="Tomita M."/>
            <person name="Arakawa K."/>
        </authorList>
    </citation>
    <scope>NUCLEOTIDE SEQUENCE [LARGE SCALE GENOMIC DNA]</scope>
</reference>
<protein>
    <submittedName>
        <fullName evidence="1">Uncharacterized protein</fullName>
    </submittedName>
</protein>
<organism evidence="1 2">
    <name type="scientific">Araneus ventricosus</name>
    <name type="common">Orbweaver spider</name>
    <name type="synonym">Epeira ventricosa</name>
    <dbReference type="NCBI Taxonomy" id="182803"/>
    <lineage>
        <taxon>Eukaryota</taxon>
        <taxon>Metazoa</taxon>
        <taxon>Ecdysozoa</taxon>
        <taxon>Arthropoda</taxon>
        <taxon>Chelicerata</taxon>
        <taxon>Arachnida</taxon>
        <taxon>Araneae</taxon>
        <taxon>Araneomorphae</taxon>
        <taxon>Entelegynae</taxon>
        <taxon>Araneoidea</taxon>
        <taxon>Araneidae</taxon>
        <taxon>Araneus</taxon>
    </lineage>
</organism>
<evidence type="ECO:0000313" key="2">
    <source>
        <dbReference type="Proteomes" id="UP000499080"/>
    </source>
</evidence>
<dbReference type="EMBL" id="BGPR01000406">
    <property type="protein sequence ID" value="GBM18580.1"/>
    <property type="molecule type" value="Genomic_DNA"/>
</dbReference>
<name>A0A4Y2DP63_ARAVE</name>
<comment type="caution">
    <text evidence="1">The sequence shown here is derived from an EMBL/GenBank/DDBJ whole genome shotgun (WGS) entry which is preliminary data.</text>
</comment>
<accession>A0A4Y2DP63</accession>
<evidence type="ECO:0000313" key="1">
    <source>
        <dbReference type="EMBL" id="GBM18580.1"/>
    </source>
</evidence>
<sequence>MFNKRDNEASCNITKELPQPASACGSNMRPLRQFIGHCGPCIKALIMSNLSDDSSDPFVGGRGSKTSCDILASQNFLSGLIESIKISNTS</sequence>
<dbReference type="AlphaFoldDB" id="A0A4Y2DP63"/>